<dbReference type="Proteomes" id="UP001201844">
    <property type="component" value="Unassembled WGS sequence"/>
</dbReference>
<protein>
    <submittedName>
        <fullName evidence="2">Uncharacterized protein</fullName>
    </submittedName>
</protein>
<sequence>TTQGRRQLLCSTWSPRTKADGRGSFSTSNFPDGIKFHRKEWSDFEADCDDGHDRNGPTAVIRRPTRDTHSTNNTLSSGILLLDSRI</sequence>
<reference evidence="2 3" key="1">
    <citation type="submission" date="2022-02" db="EMBL/GenBank/DDBJ databases">
        <title>Shinella B3.7 sp. nov., isolated from Sediment (Zhairuo Island).</title>
        <authorList>
            <person name="Chen G."/>
        </authorList>
    </citation>
    <scope>NUCLEOTIDE SEQUENCE [LARGE SCALE GENOMIC DNA]</scope>
    <source>
        <strain evidence="2 3">B3.7</strain>
    </source>
</reference>
<accession>A0ABT0CK24</accession>
<proteinExistence type="predicted"/>
<comment type="caution">
    <text evidence="2">The sequence shown here is derived from an EMBL/GenBank/DDBJ whole genome shotgun (WGS) entry which is preliminary data.</text>
</comment>
<dbReference type="EMBL" id="JAKVIN010000002">
    <property type="protein sequence ID" value="MCJ8148947.1"/>
    <property type="molecule type" value="Genomic_DNA"/>
</dbReference>
<evidence type="ECO:0000313" key="2">
    <source>
        <dbReference type="EMBL" id="MCJ8148947.1"/>
    </source>
</evidence>
<keyword evidence="3" id="KW-1185">Reference proteome</keyword>
<feature type="non-terminal residue" evidence="2">
    <location>
        <position position="1"/>
    </location>
</feature>
<dbReference type="RefSeq" id="WP_241599249.1">
    <property type="nucleotide sequence ID" value="NZ_JAKVIN010000002.1"/>
</dbReference>
<evidence type="ECO:0000256" key="1">
    <source>
        <dbReference type="SAM" id="MobiDB-lite"/>
    </source>
</evidence>
<name>A0ABT0CK24_9HYPH</name>
<evidence type="ECO:0000313" key="3">
    <source>
        <dbReference type="Proteomes" id="UP001201844"/>
    </source>
</evidence>
<gene>
    <name evidence="2" type="ORF">MKI86_07330</name>
</gene>
<organism evidence="2 3">
    <name type="scientific">Shinella sedimenti</name>
    <dbReference type="NCBI Taxonomy" id="2919913"/>
    <lineage>
        <taxon>Bacteria</taxon>
        <taxon>Pseudomonadati</taxon>
        <taxon>Pseudomonadota</taxon>
        <taxon>Alphaproteobacteria</taxon>
        <taxon>Hyphomicrobiales</taxon>
        <taxon>Rhizobiaceae</taxon>
        <taxon>Shinella</taxon>
    </lineage>
</organism>
<feature type="region of interest" description="Disordered" evidence="1">
    <location>
        <begin position="47"/>
        <end position="74"/>
    </location>
</feature>